<feature type="domain" description="FAF" evidence="2">
    <location>
        <begin position="77"/>
        <end position="105"/>
    </location>
</feature>
<protein>
    <recommendedName>
        <fullName evidence="2">FAF domain-containing protein</fullName>
    </recommendedName>
</protein>
<organism evidence="3 4">
    <name type="scientific">Linum trigynum</name>
    <dbReference type="NCBI Taxonomy" id="586398"/>
    <lineage>
        <taxon>Eukaryota</taxon>
        <taxon>Viridiplantae</taxon>
        <taxon>Streptophyta</taxon>
        <taxon>Embryophyta</taxon>
        <taxon>Tracheophyta</taxon>
        <taxon>Spermatophyta</taxon>
        <taxon>Magnoliopsida</taxon>
        <taxon>eudicotyledons</taxon>
        <taxon>Gunneridae</taxon>
        <taxon>Pentapetalae</taxon>
        <taxon>rosids</taxon>
        <taxon>fabids</taxon>
        <taxon>Malpighiales</taxon>
        <taxon>Linaceae</taxon>
        <taxon>Linum</taxon>
    </lineage>
</organism>
<evidence type="ECO:0000313" key="3">
    <source>
        <dbReference type="EMBL" id="CAL1389147.1"/>
    </source>
</evidence>
<keyword evidence="4" id="KW-1185">Reference proteome</keyword>
<dbReference type="InterPro" id="IPR046431">
    <property type="entry name" value="FAF_dom"/>
</dbReference>
<dbReference type="Pfam" id="PF11250">
    <property type="entry name" value="FAF"/>
    <property type="match status" value="1"/>
</dbReference>
<dbReference type="EMBL" id="OZ034818">
    <property type="protein sequence ID" value="CAL1389147.1"/>
    <property type="molecule type" value="Genomic_DNA"/>
</dbReference>
<proteinExistence type="predicted"/>
<evidence type="ECO:0000313" key="4">
    <source>
        <dbReference type="Proteomes" id="UP001497516"/>
    </source>
</evidence>
<reference evidence="3 4" key="1">
    <citation type="submission" date="2024-04" db="EMBL/GenBank/DDBJ databases">
        <authorList>
            <person name="Fracassetti M."/>
        </authorList>
    </citation>
    <scope>NUCLEOTIDE SEQUENCE [LARGE SCALE GENOMIC DNA]</scope>
</reference>
<feature type="region of interest" description="Disordered" evidence="1">
    <location>
        <begin position="73"/>
        <end position="94"/>
    </location>
</feature>
<dbReference type="AlphaFoldDB" id="A0AAV2ETZ0"/>
<name>A0AAV2ETZ0_9ROSI</name>
<evidence type="ECO:0000259" key="2">
    <source>
        <dbReference type="Pfam" id="PF11250"/>
    </source>
</evidence>
<gene>
    <name evidence="3" type="ORF">LTRI10_LOCUS30029</name>
</gene>
<sequence length="120" mass="13330">MSTKSLVSEIRSDDRGSDDDKLLLLPSLLSTALVADSCSCVEQEDLGETSVSINSKAAARQRVRNMGRIRRGRKLTLPPPMSSIGGSTGIQMRSRREDGRLVVNHGWRDSSRRAFFKCRH</sequence>
<accession>A0AAV2ETZ0</accession>
<dbReference type="Proteomes" id="UP001497516">
    <property type="component" value="Chromosome 5"/>
</dbReference>
<evidence type="ECO:0000256" key="1">
    <source>
        <dbReference type="SAM" id="MobiDB-lite"/>
    </source>
</evidence>